<reference evidence="1" key="1">
    <citation type="submission" date="2021-03" db="EMBL/GenBank/DDBJ databases">
        <title>Draft genome sequence of rust myrtle Austropuccinia psidii MF-1, a brazilian biotype.</title>
        <authorList>
            <person name="Quecine M.C."/>
            <person name="Pachon D.M.R."/>
            <person name="Bonatelli M.L."/>
            <person name="Correr F.H."/>
            <person name="Franceschini L.M."/>
            <person name="Leite T.F."/>
            <person name="Margarido G.R.A."/>
            <person name="Almeida C.A."/>
            <person name="Ferrarezi J.A."/>
            <person name="Labate C.A."/>
        </authorList>
    </citation>
    <scope>NUCLEOTIDE SEQUENCE</scope>
    <source>
        <strain evidence="1">MF-1</strain>
    </source>
</reference>
<evidence type="ECO:0000313" key="2">
    <source>
        <dbReference type="Proteomes" id="UP000765509"/>
    </source>
</evidence>
<comment type="caution">
    <text evidence="1">The sequence shown here is derived from an EMBL/GenBank/DDBJ whole genome shotgun (WGS) entry which is preliminary data.</text>
</comment>
<sequence length="99" mass="11478">MAIWACFPYYMGKWPKMENTEKCANMYLKLKKPNTGFWAVFSLLTGKYRRFPKAEEGLERPDDGEGARLAPDDEMTIKAIKNEMANLANDYGYGMDMQY</sequence>
<organism evidence="1 2">
    <name type="scientific">Austropuccinia psidii MF-1</name>
    <dbReference type="NCBI Taxonomy" id="1389203"/>
    <lineage>
        <taxon>Eukaryota</taxon>
        <taxon>Fungi</taxon>
        <taxon>Dikarya</taxon>
        <taxon>Basidiomycota</taxon>
        <taxon>Pucciniomycotina</taxon>
        <taxon>Pucciniomycetes</taxon>
        <taxon>Pucciniales</taxon>
        <taxon>Sphaerophragmiaceae</taxon>
        <taxon>Austropuccinia</taxon>
    </lineage>
</organism>
<protein>
    <submittedName>
        <fullName evidence="1">Uncharacterized protein</fullName>
    </submittedName>
</protein>
<keyword evidence="2" id="KW-1185">Reference proteome</keyword>
<gene>
    <name evidence="1" type="ORF">O181_104153</name>
</gene>
<accession>A0A9Q3PJQ5</accession>
<proteinExistence type="predicted"/>
<name>A0A9Q3PJQ5_9BASI</name>
<evidence type="ECO:0000313" key="1">
    <source>
        <dbReference type="EMBL" id="MBW0564438.1"/>
    </source>
</evidence>
<dbReference type="Proteomes" id="UP000765509">
    <property type="component" value="Unassembled WGS sequence"/>
</dbReference>
<dbReference type="EMBL" id="AVOT02075818">
    <property type="protein sequence ID" value="MBW0564438.1"/>
    <property type="molecule type" value="Genomic_DNA"/>
</dbReference>
<dbReference type="AlphaFoldDB" id="A0A9Q3PJQ5"/>